<reference evidence="1" key="1">
    <citation type="submission" date="2014-11" db="EMBL/GenBank/DDBJ databases">
        <authorList>
            <person name="Amaro Gonzalez C."/>
        </authorList>
    </citation>
    <scope>NUCLEOTIDE SEQUENCE</scope>
</reference>
<protein>
    <submittedName>
        <fullName evidence="1">Uncharacterized protein</fullName>
    </submittedName>
</protein>
<reference evidence="1" key="2">
    <citation type="journal article" date="2015" name="Fish Shellfish Immunol.">
        <title>Early steps in the European eel (Anguilla anguilla)-Vibrio vulnificus interaction in the gills: Role of the RtxA13 toxin.</title>
        <authorList>
            <person name="Callol A."/>
            <person name="Pajuelo D."/>
            <person name="Ebbesson L."/>
            <person name="Teles M."/>
            <person name="MacKenzie S."/>
            <person name="Amaro C."/>
        </authorList>
    </citation>
    <scope>NUCLEOTIDE SEQUENCE</scope>
</reference>
<evidence type="ECO:0000313" key="1">
    <source>
        <dbReference type="EMBL" id="JAH42246.1"/>
    </source>
</evidence>
<accession>A0A0E9SLS4</accession>
<dbReference type="EMBL" id="GBXM01066331">
    <property type="protein sequence ID" value="JAH42246.1"/>
    <property type="molecule type" value="Transcribed_RNA"/>
</dbReference>
<name>A0A0E9SLS4_ANGAN</name>
<dbReference type="AlphaFoldDB" id="A0A0E9SLS4"/>
<organism evidence="1">
    <name type="scientific">Anguilla anguilla</name>
    <name type="common">European freshwater eel</name>
    <name type="synonym">Muraena anguilla</name>
    <dbReference type="NCBI Taxonomy" id="7936"/>
    <lineage>
        <taxon>Eukaryota</taxon>
        <taxon>Metazoa</taxon>
        <taxon>Chordata</taxon>
        <taxon>Craniata</taxon>
        <taxon>Vertebrata</taxon>
        <taxon>Euteleostomi</taxon>
        <taxon>Actinopterygii</taxon>
        <taxon>Neopterygii</taxon>
        <taxon>Teleostei</taxon>
        <taxon>Anguilliformes</taxon>
        <taxon>Anguillidae</taxon>
        <taxon>Anguilla</taxon>
    </lineage>
</organism>
<sequence length="65" mass="7387">MSTGQWRFIDITYKLIPCAAETIKYDIALEKQWKGSCVRTRAGSCPSLQLGALLWNRASCPLYYV</sequence>
<proteinExistence type="predicted"/>